<evidence type="ECO:0000256" key="1">
    <source>
        <dbReference type="SAM" id="MobiDB-lite"/>
    </source>
</evidence>
<keyword evidence="2" id="KW-0472">Membrane</keyword>
<dbReference type="EMBL" id="JPKY01000012">
    <property type="protein sequence ID" value="KFH47105.1"/>
    <property type="molecule type" value="Genomic_DNA"/>
</dbReference>
<name>A0A086TCM3_HAPC1</name>
<feature type="compositionally biased region" description="Pro residues" evidence="1">
    <location>
        <begin position="112"/>
        <end position="124"/>
    </location>
</feature>
<evidence type="ECO:0000313" key="3">
    <source>
        <dbReference type="EMBL" id="KFH47105.1"/>
    </source>
</evidence>
<reference evidence="4" key="1">
    <citation type="journal article" date="2014" name="Genome Announc.">
        <title>Genome sequence and annotation of Acremonium chrysogenum, producer of the beta-lactam antibiotic cephalosporin C.</title>
        <authorList>
            <person name="Terfehr D."/>
            <person name="Dahlmann T.A."/>
            <person name="Specht T."/>
            <person name="Zadra I."/>
            <person name="Kuernsteiner H."/>
            <person name="Kueck U."/>
        </authorList>
    </citation>
    <scope>NUCLEOTIDE SEQUENCE [LARGE SCALE GENOMIC DNA]</scope>
    <source>
        <strain evidence="4">ATCC 11550 / CBS 779.69 / DSM 880 / IAM 14645 / JCM 23072 / IMI 49137</strain>
    </source>
</reference>
<feature type="transmembrane region" description="Helical" evidence="2">
    <location>
        <begin position="57"/>
        <end position="79"/>
    </location>
</feature>
<organism evidence="3 4">
    <name type="scientific">Hapsidospora chrysogenum (strain ATCC 11550 / CBS 779.69 / DSM 880 / IAM 14645 / JCM 23072 / IMI 49137)</name>
    <name type="common">Acremonium chrysogenum</name>
    <dbReference type="NCBI Taxonomy" id="857340"/>
    <lineage>
        <taxon>Eukaryota</taxon>
        <taxon>Fungi</taxon>
        <taxon>Dikarya</taxon>
        <taxon>Ascomycota</taxon>
        <taxon>Pezizomycotina</taxon>
        <taxon>Sordariomycetes</taxon>
        <taxon>Hypocreomycetidae</taxon>
        <taxon>Hypocreales</taxon>
        <taxon>Bionectriaceae</taxon>
        <taxon>Hapsidospora</taxon>
    </lineage>
</organism>
<keyword evidence="2" id="KW-0812">Transmembrane</keyword>
<keyword evidence="2" id="KW-1133">Transmembrane helix</keyword>
<evidence type="ECO:0000256" key="2">
    <source>
        <dbReference type="SAM" id="Phobius"/>
    </source>
</evidence>
<proteinExistence type="predicted"/>
<feature type="region of interest" description="Disordered" evidence="1">
    <location>
        <begin position="85"/>
        <end position="124"/>
    </location>
</feature>
<protein>
    <submittedName>
        <fullName evidence="3">Uncharacterized protein</fullName>
    </submittedName>
</protein>
<sequence>MPPFIPEVDDAFGAGTIPTQTIAYDTPTLALRNEETNEATTPSYNKDDVWYRLGGSIAGLVVGSIAGAVLIGLLVWFLVRLRRKRKQRQTSHIADKRSSTPSSVEEAGTTAPHPPPPPTAEVGR</sequence>
<comment type="caution">
    <text evidence="3">The sequence shown here is derived from an EMBL/GenBank/DDBJ whole genome shotgun (WGS) entry which is preliminary data.</text>
</comment>
<accession>A0A086TCM3</accession>
<keyword evidence="4" id="KW-1185">Reference proteome</keyword>
<gene>
    <name evidence="3" type="ORF">ACRE_019510</name>
</gene>
<evidence type="ECO:0000313" key="4">
    <source>
        <dbReference type="Proteomes" id="UP000029964"/>
    </source>
</evidence>
<dbReference type="Proteomes" id="UP000029964">
    <property type="component" value="Unassembled WGS sequence"/>
</dbReference>
<dbReference type="HOGENOM" id="CLU_2003218_0_0_1"/>
<dbReference type="AlphaFoldDB" id="A0A086TCM3"/>